<evidence type="ECO:0000256" key="3">
    <source>
        <dbReference type="ARBA" id="ARBA00023163"/>
    </source>
</evidence>
<dbReference type="Pfam" id="PF12833">
    <property type="entry name" value="HTH_18"/>
    <property type="match status" value="1"/>
</dbReference>
<dbReference type="SMART" id="SM00342">
    <property type="entry name" value="HTH_ARAC"/>
    <property type="match status" value="1"/>
</dbReference>
<gene>
    <name evidence="5" type="ORF">H8B04_09200</name>
</gene>
<dbReference type="RefSeq" id="WP_190302155.1">
    <property type="nucleotide sequence ID" value="NZ_JACOIJ010000015.1"/>
</dbReference>
<dbReference type="SUPFAM" id="SSF46689">
    <property type="entry name" value="Homeodomain-like"/>
    <property type="match status" value="1"/>
</dbReference>
<sequence length="273" mass="31757">MEFGIEHISAENLKKNPTYNLTQSYYNLIITQETRNNVIINNRNVDLDPYSVLFYTSLTQIKIKENFSFQYVFFSDLFYCISEKDSSLIKQVLTMGYPSEGYVKIVIPKDYIDFSQFMVGELTQAKDKIPNPMVKDLIHLMLTQTFIYIFLELSKNQITPTAINSHERKLLWKFQELINEHVQQQKNVSFYAETLSISPRRLAAITKKSLSKTPKEVITDGLIKKAKQKLFYTDSSIKEIAWELGFNDENNFSSLFHKKTGLTPTELRNSLVI</sequence>
<dbReference type="InterPro" id="IPR018060">
    <property type="entry name" value="HTH_AraC"/>
</dbReference>
<dbReference type="PRINTS" id="PR00032">
    <property type="entry name" value="HTHARAC"/>
</dbReference>
<reference evidence="5 6" key="1">
    <citation type="submission" date="2020-08" db="EMBL/GenBank/DDBJ databases">
        <title>Sphingobacterium sp. DN04309 isolated from aquaculture water.</title>
        <authorList>
            <person name="Zhang M."/>
        </authorList>
    </citation>
    <scope>NUCLEOTIDE SEQUENCE [LARGE SCALE GENOMIC DNA]</scope>
    <source>
        <strain evidence="5 6">DN04309</strain>
    </source>
</reference>
<proteinExistence type="predicted"/>
<keyword evidence="3" id="KW-0804">Transcription</keyword>
<comment type="caution">
    <text evidence="5">The sequence shown here is derived from an EMBL/GenBank/DDBJ whole genome shotgun (WGS) entry which is preliminary data.</text>
</comment>
<keyword evidence="6" id="KW-1185">Reference proteome</keyword>
<organism evidence="5 6">
    <name type="scientific">Sphingobacterium litopenaei</name>
    <dbReference type="NCBI Taxonomy" id="2763500"/>
    <lineage>
        <taxon>Bacteria</taxon>
        <taxon>Pseudomonadati</taxon>
        <taxon>Bacteroidota</taxon>
        <taxon>Sphingobacteriia</taxon>
        <taxon>Sphingobacteriales</taxon>
        <taxon>Sphingobacteriaceae</taxon>
        <taxon>Sphingobacterium</taxon>
    </lineage>
</organism>
<dbReference type="PANTHER" id="PTHR43280:SF32">
    <property type="entry name" value="TRANSCRIPTIONAL REGULATORY PROTEIN"/>
    <property type="match status" value="1"/>
</dbReference>
<dbReference type="Gene3D" id="1.10.10.60">
    <property type="entry name" value="Homeodomain-like"/>
    <property type="match status" value="1"/>
</dbReference>
<name>A0ABR7YEN6_9SPHI</name>
<feature type="domain" description="HTH araC/xylS-type" evidence="4">
    <location>
        <begin position="172"/>
        <end position="270"/>
    </location>
</feature>
<evidence type="ECO:0000256" key="2">
    <source>
        <dbReference type="ARBA" id="ARBA00023125"/>
    </source>
</evidence>
<evidence type="ECO:0000313" key="5">
    <source>
        <dbReference type="EMBL" id="MBD1429746.1"/>
    </source>
</evidence>
<dbReference type="InterPro" id="IPR009057">
    <property type="entry name" value="Homeodomain-like_sf"/>
</dbReference>
<dbReference type="PROSITE" id="PS01124">
    <property type="entry name" value="HTH_ARAC_FAMILY_2"/>
    <property type="match status" value="1"/>
</dbReference>
<evidence type="ECO:0000256" key="1">
    <source>
        <dbReference type="ARBA" id="ARBA00023015"/>
    </source>
</evidence>
<keyword evidence="1" id="KW-0805">Transcription regulation</keyword>
<dbReference type="Proteomes" id="UP000651271">
    <property type="component" value="Unassembled WGS sequence"/>
</dbReference>
<dbReference type="EMBL" id="JACOIJ010000015">
    <property type="protein sequence ID" value="MBD1429746.1"/>
    <property type="molecule type" value="Genomic_DNA"/>
</dbReference>
<evidence type="ECO:0000259" key="4">
    <source>
        <dbReference type="PROSITE" id="PS01124"/>
    </source>
</evidence>
<dbReference type="PANTHER" id="PTHR43280">
    <property type="entry name" value="ARAC-FAMILY TRANSCRIPTIONAL REGULATOR"/>
    <property type="match status" value="1"/>
</dbReference>
<evidence type="ECO:0000313" key="6">
    <source>
        <dbReference type="Proteomes" id="UP000651271"/>
    </source>
</evidence>
<dbReference type="InterPro" id="IPR020449">
    <property type="entry name" value="Tscrpt_reg_AraC-type_HTH"/>
</dbReference>
<keyword evidence="2" id="KW-0238">DNA-binding</keyword>
<protein>
    <submittedName>
        <fullName evidence="5">Helix-turn-helix domain-containing protein</fullName>
    </submittedName>
</protein>
<accession>A0ABR7YEN6</accession>